<dbReference type="AlphaFoldDB" id="A0A392PTB0"/>
<organism evidence="1 2">
    <name type="scientific">Trifolium medium</name>
    <dbReference type="NCBI Taxonomy" id="97028"/>
    <lineage>
        <taxon>Eukaryota</taxon>
        <taxon>Viridiplantae</taxon>
        <taxon>Streptophyta</taxon>
        <taxon>Embryophyta</taxon>
        <taxon>Tracheophyta</taxon>
        <taxon>Spermatophyta</taxon>
        <taxon>Magnoliopsida</taxon>
        <taxon>eudicotyledons</taxon>
        <taxon>Gunneridae</taxon>
        <taxon>Pentapetalae</taxon>
        <taxon>rosids</taxon>
        <taxon>fabids</taxon>
        <taxon>Fabales</taxon>
        <taxon>Fabaceae</taxon>
        <taxon>Papilionoideae</taxon>
        <taxon>50 kb inversion clade</taxon>
        <taxon>NPAAA clade</taxon>
        <taxon>Hologalegina</taxon>
        <taxon>IRL clade</taxon>
        <taxon>Trifolieae</taxon>
        <taxon>Trifolium</taxon>
    </lineage>
</organism>
<accession>A0A392PTB0</accession>
<proteinExistence type="predicted"/>
<reference evidence="1 2" key="1">
    <citation type="journal article" date="2018" name="Front. Plant Sci.">
        <title>Red Clover (Trifolium pratense) and Zigzag Clover (T. medium) - A Picture of Genomic Similarities and Differences.</title>
        <authorList>
            <person name="Dluhosova J."/>
            <person name="Istvanek J."/>
            <person name="Nedelnik J."/>
            <person name="Repkova J."/>
        </authorList>
    </citation>
    <scope>NUCLEOTIDE SEQUENCE [LARGE SCALE GENOMIC DNA]</scope>
    <source>
        <strain evidence="2">cv. 10/8</strain>
        <tissue evidence="1">Leaf</tissue>
    </source>
</reference>
<keyword evidence="1" id="KW-0808">Transferase</keyword>
<comment type="caution">
    <text evidence="1">The sequence shown here is derived from an EMBL/GenBank/DDBJ whole genome shotgun (WGS) entry which is preliminary data.</text>
</comment>
<sequence>VAGASGVTIAFAAVGLLSDILNLTKNHRRGLPELAEVFLELLERAFRFGWTSPVYLHPMACIPSCY</sequence>
<dbReference type="EMBL" id="LXQA010096002">
    <property type="protein sequence ID" value="MCI15331.1"/>
    <property type="molecule type" value="Genomic_DNA"/>
</dbReference>
<dbReference type="GO" id="GO:0016740">
    <property type="term" value="F:transferase activity"/>
    <property type="evidence" value="ECO:0007669"/>
    <property type="project" value="UniProtKB-KW"/>
</dbReference>
<dbReference type="Proteomes" id="UP000265520">
    <property type="component" value="Unassembled WGS sequence"/>
</dbReference>
<feature type="non-terminal residue" evidence="1">
    <location>
        <position position="1"/>
    </location>
</feature>
<name>A0A392PTB0_9FABA</name>
<evidence type="ECO:0000313" key="1">
    <source>
        <dbReference type="EMBL" id="MCI15331.1"/>
    </source>
</evidence>
<protein>
    <submittedName>
        <fullName evidence="1">Phospho-N-acetylmuramoyl-pentapeptide-transferase</fullName>
    </submittedName>
</protein>
<keyword evidence="2" id="KW-1185">Reference proteome</keyword>
<evidence type="ECO:0000313" key="2">
    <source>
        <dbReference type="Proteomes" id="UP000265520"/>
    </source>
</evidence>